<keyword evidence="6 8" id="KW-1133">Transmembrane helix</keyword>
<dbReference type="HAMAP" id="MF_03113">
    <property type="entry name" value="Get1"/>
    <property type="match status" value="1"/>
</dbReference>
<evidence type="ECO:0000256" key="4">
    <source>
        <dbReference type="ARBA" id="ARBA00022692"/>
    </source>
</evidence>
<dbReference type="InterPro" id="IPR027538">
    <property type="entry name" value="Get1_fungi"/>
</dbReference>
<evidence type="ECO:0000256" key="3">
    <source>
        <dbReference type="ARBA" id="ARBA00022448"/>
    </source>
</evidence>
<keyword evidence="11" id="KW-1185">Reference proteome</keyword>
<evidence type="ECO:0000256" key="1">
    <source>
        <dbReference type="ARBA" id="ARBA00004477"/>
    </source>
</evidence>
<feature type="signal peptide" evidence="9">
    <location>
        <begin position="1"/>
        <end position="18"/>
    </location>
</feature>
<evidence type="ECO:0008006" key="12">
    <source>
        <dbReference type="Google" id="ProtNLM"/>
    </source>
</evidence>
<evidence type="ECO:0000256" key="9">
    <source>
        <dbReference type="SAM" id="SignalP"/>
    </source>
</evidence>
<dbReference type="Proteomes" id="UP001342314">
    <property type="component" value="Unassembled WGS sequence"/>
</dbReference>
<dbReference type="GO" id="GO:0005789">
    <property type="term" value="C:endoplasmic reticulum membrane"/>
    <property type="evidence" value="ECO:0007669"/>
    <property type="project" value="UniProtKB-SubCell"/>
</dbReference>
<keyword evidence="5 8" id="KW-0256">Endoplasmic reticulum</keyword>
<dbReference type="InterPro" id="IPR029012">
    <property type="entry name" value="Helix_hairpin_bin_sf"/>
</dbReference>
<dbReference type="Gene3D" id="1.10.287.660">
    <property type="entry name" value="Helix hairpin bin"/>
    <property type="match status" value="1"/>
</dbReference>
<feature type="topological domain" description="Cytoplasmic" evidence="8">
    <location>
        <begin position="164"/>
        <end position="214"/>
    </location>
</feature>
<dbReference type="Pfam" id="PF04420">
    <property type="entry name" value="CHD5"/>
    <property type="match status" value="1"/>
</dbReference>
<comment type="subcellular location">
    <subcellularLocation>
        <location evidence="1">Endoplasmic reticulum membrane</location>
        <topology evidence="1">Multi-pass membrane protein</topology>
    </subcellularLocation>
</comment>
<gene>
    <name evidence="8" type="primary">GET1</name>
    <name evidence="10" type="ORF">Rhopal_006450-T1</name>
</gene>
<evidence type="ECO:0000313" key="10">
    <source>
        <dbReference type="EMBL" id="GJN93395.1"/>
    </source>
</evidence>
<organism evidence="10 11">
    <name type="scientific">Rhodotorula paludigena</name>
    <dbReference type="NCBI Taxonomy" id="86838"/>
    <lineage>
        <taxon>Eukaryota</taxon>
        <taxon>Fungi</taxon>
        <taxon>Dikarya</taxon>
        <taxon>Basidiomycota</taxon>
        <taxon>Pucciniomycotina</taxon>
        <taxon>Microbotryomycetes</taxon>
        <taxon>Sporidiobolales</taxon>
        <taxon>Sporidiobolaceae</taxon>
        <taxon>Rhodotorula</taxon>
    </lineage>
</organism>
<sequence>MELMLWLLLSTLVIEVISWVGSDALANLVYAPFSPTGKQNSSKKAEILQLRAELAAISSQDEFSKWARIRRKLDKAVQELETLNAGSSAHRKKFASTFKSALWVVTTVLPFIVSSWNRKAPVFWLPEGWFGPLGWWLSCPSAPAGAVAVTVWTMACRRTLNQVKTAVVAFVPTPEELTAQQLAEEQVKQAQQSEKKVKVGVTAAGGEEKVKDEL</sequence>
<dbReference type="EMBL" id="BQKY01000014">
    <property type="protein sequence ID" value="GJN93395.1"/>
    <property type="molecule type" value="Genomic_DNA"/>
</dbReference>
<keyword evidence="7 8" id="KW-0472">Membrane</keyword>
<dbReference type="GO" id="GO:0071816">
    <property type="term" value="P:tail-anchored membrane protein insertion into ER membrane"/>
    <property type="evidence" value="ECO:0007669"/>
    <property type="project" value="InterPro"/>
</dbReference>
<evidence type="ECO:0000256" key="2">
    <source>
        <dbReference type="ARBA" id="ARBA00010799"/>
    </source>
</evidence>
<comment type="caution">
    <text evidence="8">Lacks conserved residue(s) required for the propagation of feature annotation.</text>
</comment>
<keyword evidence="9" id="KW-0732">Signal</keyword>
<comment type="caution">
    <text evidence="10">The sequence shown here is derived from an EMBL/GenBank/DDBJ whole genome shotgun (WGS) entry which is preliminary data.</text>
</comment>
<dbReference type="AlphaFoldDB" id="A0AAV5GL99"/>
<name>A0AAV5GL99_9BASI</name>
<dbReference type="InterPro" id="IPR028945">
    <property type="entry name" value="Get1"/>
</dbReference>
<evidence type="ECO:0000256" key="6">
    <source>
        <dbReference type="ARBA" id="ARBA00022989"/>
    </source>
</evidence>
<dbReference type="PANTHER" id="PTHR42650">
    <property type="entry name" value="TAIL-ANCHORED PROTEIN INSERTION RECEPTOR WRB"/>
    <property type="match status" value="1"/>
</dbReference>
<dbReference type="GO" id="GO:0043529">
    <property type="term" value="C:GET complex"/>
    <property type="evidence" value="ECO:0007669"/>
    <property type="project" value="InterPro"/>
</dbReference>
<dbReference type="PANTHER" id="PTHR42650:SF1">
    <property type="entry name" value="GUIDED ENTRY OF TAIL-ANCHORED PROTEINS FACTOR 1"/>
    <property type="match status" value="1"/>
</dbReference>
<keyword evidence="4 8" id="KW-0812">Transmembrane</keyword>
<evidence type="ECO:0000313" key="11">
    <source>
        <dbReference type="Proteomes" id="UP001342314"/>
    </source>
</evidence>
<keyword evidence="3 8" id="KW-0813">Transport</keyword>
<accession>A0AAV5GL99</accession>
<proteinExistence type="inferred from homology"/>
<dbReference type="GO" id="GO:0043495">
    <property type="term" value="F:protein-membrane adaptor activity"/>
    <property type="evidence" value="ECO:0007669"/>
    <property type="project" value="TreeGrafter"/>
</dbReference>
<evidence type="ECO:0000256" key="5">
    <source>
        <dbReference type="ARBA" id="ARBA00022824"/>
    </source>
</evidence>
<evidence type="ECO:0000256" key="7">
    <source>
        <dbReference type="ARBA" id="ARBA00023136"/>
    </source>
</evidence>
<comment type="similarity">
    <text evidence="2 8">Belongs to the WRB/GET1 family.</text>
</comment>
<reference evidence="10 11" key="1">
    <citation type="submission" date="2021-12" db="EMBL/GenBank/DDBJ databases">
        <title>High titer production of polyol ester of fatty acids by Rhodotorula paludigena BS15 towards product separation-free biomass refinery.</title>
        <authorList>
            <person name="Mano J."/>
            <person name="Ono H."/>
            <person name="Tanaka T."/>
            <person name="Naito K."/>
            <person name="Sushida H."/>
            <person name="Ike M."/>
            <person name="Tokuyasu K."/>
            <person name="Kitaoka M."/>
        </authorList>
    </citation>
    <scope>NUCLEOTIDE SEQUENCE [LARGE SCALE GENOMIC DNA]</scope>
    <source>
        <strain evidence="10 11">BS15</strain>
    </source>
</reference>
<evidence type="ECO:0000256" key="8">
    <source>
        <dbReference type="HAMAP-Rule" id="MF_03113"/>
    </source>
</evidence>
<protein>
    <recommendedName>
        <fullName evidence="12">Guided entry of tail-anchored proteins 1</fullName>
    </recommendedName>
</protein>
<feature type="chain" id="PRO_5043428093" description="Guided entry of tail-anchored proteins 1" evidence="9">
    <location>
        <begin position="19"/>
        <end position="214"/>
    </location>
</feature>
<feature type="topological domain" description="Lumenal" evidence="8">
    <location>
        <begin position="1"/>
        <end position="3"/>
    </location>
</feature>